<dbReference type="GO" id="GO:0016117">
    <property type="term" value="P:carotenoid biosynthetic process"/>
    <property type="evidence" value="ECO:0007669"/>
    <property type="project" value="UniProtKB-KW"/>
</dbReference>
<keyword evidence="10" id="KW-1133">Transmembrane helix</keyword>
<dbReference type="FunFam" id="3.50.50.60:FF:000171">
    <property type="entry name" value="zeta-carotene-forming phytoene desaturase"/>
    <property type="match status" value="1"/>
</dbReference>
<dbReference type="Proteomes" id="UP000309340">
    <property type="component" value="Unassembled WGS sequence"/>
</dbReference>
<dbReference type="PANTHER" id="PTHR43734:SF1">
    <property type="entry name" value="PHYTOENE DESATURASE"/>
    <property type="match status" value="1"/>
</dbReference>
<keyword evidence="10" id="KW-0812">Transmembrane</keyword>
<dbReference type="InterPro" id="IPR014105">
    <property type="entry name" value="Carotenoid/retinoid_OxRdtase"/>
</dbReference>
<sequence>MSEKPRQKTAIVIGAGIGGTATAARLAHAGLAVTVLEKNDFTGGRCSLLTTASGYRFDQGPSLLLLPRLFHQTFAELGTSLEGEGVELRKCEPNYRIWFGDGASFEMSSDLARMKKEVEKWEGRDGWERYLGYLQEAHRHYELSVEHVLLKNFTSLASMLRPSFLRHLFELHPFESIWTRAGKYFWTERLRRVFTFGSMYMGMSPFDAPGTYSLLQYTELCEGIWYPVGGFHRVVEKLVEVGEREGVVYRLGRAVERIVLDGSRSRAVGVRLEGGEVMEADVVVNNSDLVYAYTHLLAPEPSDAGPTPYATSLAQRPASCSSISFYWGLSDRVPGLEAHNIFLADEYKESFDSIFKKHLIPDAPSFYVNVPSRVDASAAPEGKDSVVVLVPVGHLVDTPASAGTSNGETANGHAKGPDDDKAKDIQAVSQPSQPGIQPTTHQDWPAMIALARTTILATILARTGVDLAPLIIHEETNDPVTWKDKFNLDRGAILGLSHSFFNVLSFRPSTRARKGSPLLDGWAGSGGGILSRVAELLGDLGRGESGKIRGLYMVGASAHPGTGVPICLAGGRLVAEQVLGDLGMVVPWEEGKERKVGGKGGDGKAGLDGVERPMWLDSWTEWTSLLVLIGWGVMMAVLALWVR</sequence>
<organism evidence="12 13">
    <name type="scientific">Friedmanniomyces simplex</name>
    <dbReference type="NCBI Taxonomy" id="329884"/>
    <lineage>
        <taxon>Eukaryota</taxon>
        <taxon>Fungi</taxon>
        <taxon>Dikarya</taxon>
        <taxon>Ascomycota</taxon>
        <taxon>Pezizomycotina</taxon>
        <taxon>Dothideomycetes</taxon>
        <taxon>Dothideomycetidae</taxon>
        <taxon>Mycosphaerellales</taxon>
        <taxon>Teratosphaeriaceae</taxon>
        <taxon>Friedmanniomyces</taxon>
    </lineage>
</organism>
<dbReference type="GO" id="GO:0016166">
    <property type="term" value="F:phytoene dehydrogenase activity"/>
    <property type="evidence" value="ECO:0007669"/>
    <property type="project" value="UniProtKB-ARBA"/>
</dbReference>
<dbReference type="InterPro" id="IPR002937">
    <property type="entry name" value="Amino_oxidase"/>
</dbReference>
<dbReference type="PROSITE" id="PS00982">
    <property type="entry name" value="PHYTOENE_DH"/>
    <property type="match status" value="1"/>
</dbReference>
<evidence type="ECO:0000313" key="13">
    <source>
        <dbReference type="Proteomes" id="UP000309340"/>
    </source>
</evidence>
<comment type="caution">
    <text evidence="12">The sequence shown here is derived from an EMBL/GenBank/DDBJ whole genome shotgun (WGS) entry which is preliminary data.</text>
</comment>
<evidence type="ECO:0000256" key="7">
    <source>
        <dbReference type="ARBA" id="ARBA00034551"/>
    </source>
</evidence>
<evidence type="ECO:0000256" key="8">
    <source>
        <dbReference type="RuleBase" id="RU362075"/>
    </source>
</evidence>
<comment type="similarity">
    <text evidence="3 8">Belongs to the carotenoid/retinoid oxidoreductase family.</text>
</comment>
<keyword evidence="10" id="KW-0472">Membrane</keyword>
<reference evidence="12 13" key="1">
    <citation type="submission" date="2017-03" db="EMBL/GenBank/DDBJ databases">
        <title>Genomes of endolithic fungi from Antarctica.</title>
        <authorList>
            <person name="Coleine C."/>
            <person name="Masonjones S."/>
            <person name="Stajich J.E."/>
        </authorList>
    </citation>
    <scope>NUCLEOTIDE SEQUENCE [LARGE SCALE GENOMIC DNA]</scope>
    <source>
        <strain evidence="12 13">CCFEE 5184</strain>
    </source>
</reference>
<feature type="region of interest" description="Disordered" evidence="9">
    <location>
        <begin position="399"/>
        <end position="422"/>
    </location>
</feature>
<evidence type="ECO:0000313" key="12">
    <source>
        <dbReference type="EMBL" id="TKA59833.1"/>
    </source>
</evidence>
<evidence type="ECO:0000256" key="2">
    <source>
        <dbReference type="ARBA" id="ARBA00004829"/>
    </source>
</evidence>
<evidence type="ECO:0000256" key="3">
    <source>
        <dbReference type="ARBA" id="ARBA00006046"/>
    </source>
</evidence>
<keyword evidence="13" id="KW-1185">Reference proteome</keyword>
<evidence type="ECO:0000256" key="6">
    <source>
        <dbReference type="ARBA" id="ARBA00023002"/>
    </source>
</evidence>
<dbReference type="SUPFAM" id="SSF51905">
    <property type="entry name" value="FAD/NAD(P)-binding domain"/>
    <property type="match status" value="1"/>
</dbReference>
<dbReference type="STRING" id="329884.A0A4U0WC66"/>
<evidence type="ECO:0000256" key="1">
    <source>
        <dbReference type="ARBA" id="ARBA00001911"/>
    </source>
</evidence>
<comment type="cofactor">
    <cofactor evidence="1">
        <name>NAD(+)</name>
        <dbReference type="ChEBI" id="CHEBI:57540"/>
    </cofactor>
</comment>
<evidence type="ECO:0000256" key="4">
    <source>
        <dbReference type="ARBA" id="ARBA00013293"/>
    </source>
</evidence>
<evidence type="ECO:0000256" key="5">
    <source>
        <dbReference type="ARBA" id="ARBA00022746"/>
    </source>
</evidence>
<keyword evidence="5 8" id="KW-0125">Carotenoid biosynthesis</keyword>
<dbReference type="InterPro" id="IPR008150">
    <property type="entry name" value="Phytoene_DH_bac_CS"/>
</dbReference>
<dbReference type="EMBL" id="NAJQ01001382">
    <property type="protein sequence ID" value="TKA59833.1"/>
    <property type="molecule type" value="Genomic_DNA"/>
</dbReference>
<dbReference type="Pfam" id="PF01593">
    <property type="entry name" value="Amino_oxidase"/>
    <property type="match status" value="1"/>
</dbReference>
<evidence type="ECO:0000259" key="11">
    <source>
        <dbReference type="Pfam" id="PF01593"/>
    </source>
</evidence>
<dbReference type="InterPro" id="IPR036188">
    <property type="entry name" value="FAD/NAD-bd_sf"/>
</dbReference>
<dbReference type="PANTHER" id="PTHR43734">
    <property type="entry name" value="PHYTOENE DESATURASE"/>
    <property type="match status" value="1"/>
</dbReference>
<dbReference type="OrthoDB" id="7777654at2759"/>
<comment type="pathway">
    <text evidence="2 8">Carotenoid biosynthesis.</text>
</comment>
<name>A0A4U0WC66_9PEZI</name>
<dbReference type="Gene3D" id="3.50.50.60">
    <property type="entry name" value="FAD/NAD(P)-binding domain"/>
    <property type="match status" value="2"/>
</dbReference>
<gene>
    <name evidence="12" type="ORF">B0A55_12758</name>
</gene>
<evidence type="ECO:0000256" key="9">
    <source>
        <dbReference type="SAM" id="MobiDB-lite"/>
    </source>
</evidence>
<dbReference type="NCBIfam" id="TIGR02734">
    <property type="entry name" value="crtI_fam"/>
    <property type="match status" value="1"/>
</dbReference>
<feature type="transmembrane region" description="Helical" evidence="10">
    <location>
        <begin position="622"/>
        <end position="642"/>
    </location>
</feature>
<dbReference type="AlphaFoldDB" id="A0A4U0WC66"/>
<keyword evidence="6 8" id="KW-0560">Oxidoreductase</keyword>
<accession>A0A4U0WC66</accession>
<evidence type="ECO:0000256" key="10">
    <source>
        <dbReference type="SAM" id="Phobius"/>
    </source>
</evidence>
<protein>
    <recommendedName>
        <fullName evidence="4">Phytoene desaturase</fullName>
    </recommendedName>
    <alternativeName>
        <fullName evidence="7">Phytoene desaturase (3,4-didehydrolycopene-forming)</fullName>
    </alternativeName>
</protein>
<proteinExistence type="inferred from homology"/>
<feature type="domain" description="Amine oxidase" evidence="11">
    <location>
        <begin position="18"/>
        <end position="303"/>
    </location>
</feature>